<reference evidence="5 6" key="1">
    <citation type="submission" date="2019-06" db="EMBL/GenBank/DDBJ databases">
        <title>Draft genomes of female and male turbot (Scophthalmus maximus).</title>
        <authorList>
            <person name="Xu H."/>
            <person name="Xu X.-W."/>
            <person name="Shao C."/>
            <person name="Chen S."/>
        </authorList>
    </citation>
    <scope>NUCLEOTIDE SEQUENCE [LARGE SCALE GENOMIC DNA]</scope>
    <source>
        <strain evidence="5">Ysfricsl-2016a</strain>
        <tissue evidence="5">Blood</tissue>
    </source>
</reference>
<evidence type="ECO:0000313" key="5">
    <source>
        <dbReference type="EMBL" id="KAF0044447.1"/>
    </source>
</evidence>
<name>A0A6A4TD41_SCOMX</name>
<proteinExistence type="predicted"/>
<dbReference type="GO" id="GO:0007165">
    <property type="term" value="P:signal transduction"/>
    <property type="evidence" value="ECO:0007669"/>
    <property type="project" value="TreeGrafter"/>
</dbReference>
<evidence type="ECO:0000313" key="6">
    <source>
        <dbReference type="Proteomes" id="UP000438429"/>
    </source>
</evidence>
<dbReference type="Proteomes" id="UP000438429">
    <property type="component" value="Unassembled WGS sequence"/>
</dbReference>
<dbReference type="PROSITE" id="PS51132">
    <property type="entry name" value="OLF"/>
    <property type="match status" value="1"/>
</dbReference>
<dbReference type="GO" id="GO:0005615">
    <property type="term" value="C:extracellular space"/>
    <property type="evidence" value="ECO:0007669"/>
    <property type="project" value="TreeGrafter"/>
</dbReference>
<accession>A0A6A4TD41</accession>
<evidence type="ECO:0000256" key="3">
    <source>
        <dbReference type="PROSITE-ProRule" id="PRU00446"/>
    </source>
</evidence>
<dbReference type="Pfam" id="PF02191">
    <property type="entry name" value="OLF"/>
    <property type="match status" value="1"/>
</dbReference>
<dbReference type="InterPro" id="IPR050605">
    <property type="entry name" value="Olfactomedin-like_domain"/>
</dbReference>
<evidence type="ECO:0000256" key="1">
    <source>
        <dbReference type="ARBA" id="ARBA00004613"/>
    </source>
</evidence>
<dbReference type="EMBL" id="VEVO01000003">
    <property type="protein sequence ID" value="KAF0044447.1"/>
    <property type="molecule type" value="Genomic_DNA"/>
</dbReference>
<comment type="caution">
    <text evidence="3">Lacks conserved residue(s) required for the propagation of feature annotation.</text>
</comment>
<organism evidence="5 6">
    <name type="scientific">Scophthalmus maximus</name>
    <name type="common">Turbot</name>
    <name type="synonym">Psetta maxima</name>
    <dbReference type="NCBI Taxonomy" id="52904"/>
    <lineage>
        <taxon>Eukaryota</taxon>
        <taxon>Metazoa</taxon>
        <taxon>Chordata</taxon>
        <taxon>Craniata</taxon>
        <taxon>Vertebrata</taxon>
        <taxon>Euteleostomi</taxon>
        <taxon>Actinopterygii</taxon>
        <taxon>Neopterygii</taxon>
        <taxon>Teleostei</taxon>
        <taxon>Neoteleostei</taxon>
        <taxon>Acanthomorphata</taxon>
        <taxon>Carangaria</taxon>
        <taxon>Pleuronectiformes</taxon>
        <taxon>Pleuronectoidei</taxon>
        <taxon>Scophthalmidae</taxon>
        <taxon>Scophthalmus</taxon>
    </lineage>
</organism>
<gene>
    <name evidence="5" type="ORF">F2P81_003605</name>
</gene>
<dbReference type="InterPro" id="IPR003112">
    <property type="entry name" value="Olfac-like_dom"/>
</dbReference>
<keyword evidence="2" id="KW-0964">Secreted</keyword>
<comment type="subcellular location">
    <subcellularLocation>
        <location evidence="1">Secreted</location>
    </subcellularLocation>
</comment>
<dbReference type="PANTHER" id="PTHR23192:SF7">
    <property type="entry name" value="OLFACTOMEDIN-4"/>
    <property type="match status" value="1"/>
</dbReference>
<evidence type="ECO:0000259" key="4">
    <source>
        <dbReference type="PROSITE" id="PS51132"/>
    </source>
</evidence>
<dbReference type="AlphaFoldDB" id="A0A6A4TD41"/>
<evidence type="ECO:0000256" key="2">
    <source>
        <dbReference type="ARBA" id="ARBA00022525"/>
    </source>
</evidence>
<comment type="caution">
    <text evidence="5">The sequence shown here is derived from an EMBL/GenBank/DDBJ whole genome shotgun (WGS) entry which is preliminary data.</text>
</comment>
<protein>
    <recommendedName>
        <fullName evidence="4">Olfactomedin-like domain-containing protein</fullName>
    </recommendedName>
</protein>
<dbReference type="PANTHER" id="PTHR23192">
    <property type="entry name" value="OLFACTOMEDIN-RELATED"/>
    <property type="match status" value="1"/>
</dbReference>
<sequence>MSGEWVMHATRSVDLNTEEIFYAVNTKTGEEKHLNIRFQKFQEKYTNLDYNPTDQKLYMYNNGYYVSYNPVEDWDSGNVTASGGAPACVCSAFLPDSSFPADRVHHMQQVTTDLRLELEIQMNKVLMILCGMHEYVIDLRDANTVCATVF</sequence>
<feature type="domain" description="Olfactomedin-like" evidence="4">
    <location>
        <begin position="1"/>
        <end position="74"/>
    </location>
</feature>